<reference evidence="2" key="1">
    <citation type="journal article" date="2019" name="Int. J. Syst. Evol. Microbiol.">
        <title>The Global Catalogue of Microorganisms (GCM) 10K type strain sequencing project: providing services to taxonomists for standard genome sequencing and annotation.</title>
        <authorList>
            <consortium name="The Broad Institute Genomics Platform"/>
            <consortium name="The Broad Institute Genome Sequencing Center for Infectious Disease"/>
            <person name="Wu L."/>
            <person name="Ma J."/>
        </authorList>
    </citation>
    <scope>NUCLEOTIDE SEQUENCE [LARGE SCALE GENOMIC DNA]</scope>
    <source>
        <strain evidence="2">JCM 16544</strain>
    </source>
</reference>
<dbReference type="Gene3D" id="3.30.310.70">
    <property type="entry name" value="TT1751-like domain"/>
    <property type="match status" value="1"/>
</dbReference>
<dbReference type="RefSeq" id="WP_344737311.1">
    <property type="nucleotide sequence ID" value="NZ_BAAAYU010000005.1"/>
</dbReference>
<keyword evidence="2" id="KW-1185">Reference proteome</keyword>
<comment type="caution">
    <text evidence="1">The sequence shown here is derived from an EMBL/GenBank/DDBJ whole genome shotgun (WGS) entry which is preliminary data.</text>
</comment>
<evidence type="ECO:0000313" key="1">
    <source>
        <dbReference type="EMBL" id="GAA3632600.1"/>
    </source>
</evidence>
<dbReference type="Proteomes" id="UP001501697">
    <property type="component" value="Unassembled WGS sequence"/>
</dbReference>
<proteinExistence type="predicted"/>
<organism evidence="1 2">
    <name type="scientific">Microbacterium awajiense</name>
    <dbReference type="NCBI Taxonomy" id="415214"/>
    <lineage>
        <taxon>Bacteria</taxon>
        <taxon>Bacillati</taxon>
        <taxon>Actinomycetota</taxon>
        <taxon>Actinomycetes</taxon>
        <taxon>Micrococcales</taxon>
        <taxon>Microbacteriaceae</taxon>
        <taxon>Microbacterium</taxon>
    </lineage>
</organism>
<evidence type="ECO:0000313" key="2">
    <source>
        <dbReference type="Proteomes" id="UP001501697"/>
    </source>
</evidence>
<dbReference type="InterPro" id="IPR035923">
    <property type="entry name" value="TT1751-like_sf"/>
</dbReference>
<dbReference type="SUPFAM" id="SSF103247">
    <property type="entry name" value="TT1751-like"/>
    <property type="match status" value="1"/>
</dbReference>
<dbReference type="EMBL" id="BAAAYU010000005">
    <property type="protein sequence ID" value="GAA3632600.1"/>
    <property type="molecule type" value="Genomic_DNA"/>
</dbReference>
<evidence type="ECO:0008006" key="3">
    <source>
        <dbReference type="Google" id="ProtNLM"/>
    </source>
</evidence>
<gene>
    <name evidence="1" type="ORF">GCM10022200_14420</name>
</gene>
<sequence>MPDMTVFSRPVRTVSVALPGTFDEAVAAFERAAPHLDPDAFAHEVRTAGDWEEIAEWTAQHAPHGFLVYVKNDVRPLMGRAGDPARAIAYLLGNHVTAEKMFRLDPRVMIYAPLRVALTHVDGEPVLFTADVPSDLFGGYGVEAITDVARGLDRSLAALLELLGAEVPAELVWSAVSA</sequence>
<name>A0ABP7AI14_9MICO</name>
<accession>A0ABP7AI14</accession>
<protein>
    <recommendedName>
        <fullName evidence="3">DUF302 domain-containing protein</fullName>
    </recommendedName>
</protein>